<evidence type="ECO:0000313" key="2">
    <source>
        <dbReference type="Proteomes" id="UP001153331"/>
    </source>
</evidence>
<dbReference type="Proteomes" id="UP001153331">
    <property type="component" value="Unassembled WGS sequence"/>
</dbReference>
<organism evidence="1 2">
    <name type="scientific">Boeremia exigua</name>
    <dbReference type="NCBI Taxonomy" id="749465"/>
    <lineage>
        <taxon>Eukaryota</taxon>
        <taxon>Fungi</taxon>
        <taxon>Dikarya</taxon>
        <taxon>Ascomycota</taxon>
        <taxon>Pezizomycotina</taxon>
        <taxon>Dothideomycetes</taxon>
        <taxon>Pleosporomycetidae</taxon>
        <taxon>Pleosporales</taxon>
        <taxon>Pleosporineae</taxon>
        <taxon>Didymellaceae</taxon>
        <taxon>Boeremia</taxon>
    </lineage>
</organism>
<accession>A0ACC2IUB7</accession>
<dbReference type="EMBL" id="JAPHNI010000010">
    <property type="protein sequence ID" value="KAJ8118766.1"/>
    <property type="molecule type" value="Genomic_DNA"/>
</dbReference>
<proteinExistence type="predicted"/>
<name>A0ACC2IUB7_9PLEO</name>
<keyword evidence="2" id="KW-1185">Reference proteome</keyword>
<sequence>MATTQALDHLILFLPIDPSTSFPKLPSVFEKHFTLTPGGTHADGLTSNILILLADGCYIELVSFINPKKDVSSHWWASGTQKFGWMDWCLTNTLSPKDSWEAISGSGGSHGEPVEGGRKRADGVDVKWAVTFPKGEHGGQGSRGRVPFFCHDITERQVRVPLSEEKTSHSSGILGVKELTVIVPNKELLKETGEVYARLFGKEGVQTGDEVHFQASRVKSVKALDEGAKVVLRLPKDEEESKKLEKTGYWYGDVVLAAPAGQGRTLGKRERLDAGDESVQGLWVESGHSLHNVNSAWIRLKSPACDISTAFPQLSPSDVRMSAHSKIVEVQALPSSASAEAPVDSMMKSLALALKNTSISESTPETPIVTPESTASSPNKSTERVDSFLDDNASPNTDVDPDANADDKPISDTPVDNDWLIMVAAVERKNLECEKGKLVSNIPYTDINHREKTQYKTASRSDVCRVLGYFHHLRAQLRSSTAILAAHDPADFAIPHFIPLYSVSRTIDLNTQIRNNIEAAANFSYSKLADDQIKFAHNHCAVSETLCDLHGLLYLHPFGLPDQDWHGFRWWRNSFSHSILRPGGGEWWASTVEKLRPSHEELLRLVEATTPVLEERLCDEEAWTKYVPGDKKVYAIVHDMGEWGVEKPESEALDDERDDEQGGSGDEEQYEAGDGEQYGTGYEEEYGTGYEEEYGTGYEEQYELTRRRTVRAQ</sequence>
<reference evidence="1" key="1">
    <citation type="submission" date="2022-11" db="EMBL/GenBank/DDBJ databases">
        <title>Genome Sequence of Boeremia exigua.</title>
        <authorList>
            <person name="Buettner E."/>
        </authorList>
    </citation>
    <scope>NUCLEOTIDE SEQUENCE</scope>
    <source>
        <strain evidence="1">CU02</strain>
    </source>
</reference>
<protein>
    <submittedName>
        <fullName evidence="1">Uncharacterized protein</fullName>
    </submittedName>
</protein>
<evidence type="ECO:0000313" key="1">
    <source>
        <dbReference type="EMBL" id="KAJ8118766.1"/>
    </source>
</evidence>
<gene>
    <name evidence="1" type="ORF">OPT61_g302</name>
</gene>
<comment type="caution">
    <text evidence="1">The sequence shown here is derived from an EMBL/GenBank/DDBJ whole genome shotgun (WGS) entry which is preliminary data.</text>
</comment>